<dbReference type="PANTHER" id="PTHR11645:SF0">
    <property type="entry name" value="PYRROLINE-5-CARBOXYLATE REDUCTASE 3"/>
    <property type="match status" value="1"/>
</dbReference>
<evidence type="ECO:0000313" key="10">
    <source>
        <dbReference type="EMBL" id="RGL11132.1"/>
    </source>
</evidence>
<evidence type="ECO:0000256" key="4">
    <source>
        <dbReference type="ARBA" id="ARBA00058118"/>
    </source>
</evidence>
<reference evidence="10 11" key="1">
    <citation type="submission" date="2018-08" db="EMBL/GenBank/DDBJ databases">
        <title>A genome reference for cultivated species of the human gut microbiota.</title>
        <authorList>
            <person name="Zou Y."/>
            <person name="Xue W."/>
            <person name="Luo G."/>
        </authorList>
    </citation>
    <scope>NUCLEOTIDE SEQUENCE [LARGE SCALE GENOMIC DNA]</scope>
    <source>
        <strain evidence="10 11">TF08-14</strain>
    </source>
</reference>
<organism evidence="10 11">
    <name type="scientific">Collinsella tanakaei</name>
    <dbReference type="NCBI Taxonomy" id="626935"/>
    <lineage>
        <taxon>Bacteria</taxon>
        <taxon>Bacillati</taxon>
        <taxon>Actinomycetota</taxon>
        <taxon>Coriobacteriia</taxon>
        <taxon>Coriobacteriales</taxon>
        <taxon>Coriobacteriaceae</taxon>
        <taxon>Collinsella</taxon>
    </lineage>
</organism>
<dbReference type="PANTHER" id="PTHR11645">
    <property type="entry name" value="PYRROLINE-5-CARBOXYLATE REDUCTASE"/>
    <property type="match status" value="1"/>
</dbReference>
<protein>
    <recommendedName>
        <fullName evidence="5 6">Pyrroline-5-carboxylate reductase</fullName>
        <shortName evidence="5">P5C reductase</shortName>
        <shortName evidence="5">P5CR</shortName>
        <ecNumber evidence="5 6">1.5.1.2</ecNumber>
    </recommendedName>
    <alternativeName>
        <fullName evidence="5">PCA reductase</fullName>
    </alternativeName>
</protein>
<dbReference type="PIRSF" id="PIRSF000193">
    <property type="entry name" value="Pyrrol-5-carb_rd"/>
    <property type="match status" value="1"/>
</dbReference>
<dbReference type="Pfam" id="PF14748">
    <property type="entry name" value="P5CR_dimer"/>
    <property type="match status" value="1"/>
</dbReference>
<dbReference type="InterPro" id="IPR000304">
    <property type="entry name" value="Pyrroline-COOH_reductase"/>
</dbReference>
<dbReference type="SUPFAM" id="SSF48179">
    <property type="entry name" value="6-phosphogluconate dehydrogenase C-terminal domain-like"/>
    <property type="match status" value="1"/>
</dbReference>
<dbReference type="InterPro" id="IPR008927">
    <property type="entry name" value="6-PGluconate_DH-like_C_sf"/>
</dbReference>
<dbReference type="FunFam" id="1.10.3730.10:FF:000001">
    <property type="entry name" value="Pyrroline-5-carboxylate reductase"/>
    <property type="match status" value="1"/>
</dbReference>
<feature type="binding site" evidence="7">
    <location>
        <begin position="12"/>
        <end position="17"/>
    </location>
    <ligand>
        <name>NADP(+)</name>
        <dbReference type="ChEBI" id="CHEBI:58349"/>
    </ligand>
</feature>
<evidence type="ECO:0000256" key="2">
    <source>
        <dbReference type="ARBA" id="ARBA00022857"/>
    </source>
</evidence>
<comment type="similarity">
    <text evidence="1 5">Belongs to the pyrroline-5-carboxylate reductase family.</text>
</comment>
<dbReference type="Proteomes" id="UP000260943">
    <property type="component" value="Unassembled WGS sequence"/>
</dbReference>
<comment type="pathway">
    <text evidence="5">Amino-acid biosynthesis; L-proline biosynthesis; L-proline from L-glutamate 5-semialdehyde: step 1/1.</text>
</comment>
<dbReference type="GO" id="GO:0004735">
    <property type="term" value="F:pyrroline-5-carboxylate reductase activity"/>
    <property type="evidence" value="ECO:0007669"/>
    <property type="project" value="UniProtKB-UniRule"/>
</dbReference>
<dbReference type="HAMAP" id="MF_01925">
    <property type="entry name" value="P5C_reductase"/>
    <property type="match status" value="1"/>
</dbReference>
<gene>
    <name evidence="5 10" type="primary">proC</name>
    <name evidence="10" type="ORF">DXC81_03150</name>
</gene>
<accession>A0A3E4QVD4</accession>
<evidence type="ECO:0000256" key="1">
    <source>
        <dbReference type="ARBA" id="ARBA00005525"/>
    </source>
</evidence>
<comment type="catalytic activity">
    <reaction evidence="5">
        <text>L-proline + NAD(+) = (S)-1-pyrroline-5-carboxylate + NADH + 2 H(+)</text>
        <dbReference type="Rhea" id="RHEA:14105"/>
        <dbReference type="ChEBI" id="CHEBI:15378"/>
        <dbReference type="ChEBI" id="CHEBI:17388"/>
        <dbReference type="ChEBI" id="CHEBI:57540"/>
        <dbReference type="ChEBI" id="CHEBI:57945"/>
        <dbReference type="ChEBI" id="CHEBI:60039"/>
        <dbReference type="EC" id="1.5.1.2"/>
    </reaction>
</comment>
<keyword evidence="5" id="KW-0641">Proline biosynthesis</keyword>
<feature type="domain" description="Pyrroline-5-carboxylate reductase catalytic N-terminal" evidence="8">
    <location>
        <begin position="8"/>
        <end position="102"/>
    </location>
</feature>
<evidence type="ECO:0000256" key="7">
    <source>
        <dbReference type="PIRSR" id="PIRSR000193-1"/>
    </source>
</evidence>
<dbReference type="Pfam" id="PF03807">
    <property type="entry name" value="F420_oxidored"/>
    <property type="match status" value="1"/>
</dbReference>
<dbReference type="EC" id="1.5.1.2" evidence="5 6"/>
<dbReference type="InterPro" id="IPR036291">
    <property type="entry name" value="NAD(P)-bd_dom_sf"/>
</dbReference>
<keyword evidence="3 5" id="KW-0560">Oxidoreductase</keyword>
<dbReference type="InterPro" id="IPR029036">
    <property type="entry name" value="P5CR_dimer"/>
</dbReference>
<dbReference type="AlphaFoldDB" id="A0A3E4QVD4"/>
<dbReference type="EMBL" id="QSRJ01000003">
    <property type="protein sequence ID" value="RGL11132.1"/>
    <property type="molecule type" value="Genomic_DNA"/>
</dbReference>
<feature type="domain" description="Pyrroline-5-carboxylate reductase dimerisation" evidence="9">
    <location>
        <begin position="166"/>
        <end position="260"/>
    </location>
</feature>
<dbReference type="RefSeq" id="WP_117679146.1">
    <property type="nucleotide sequence ID" value="NZ_QSRJ01000003.1"/>
</dbReference>
<keyword evidence="2 5" id="KW-0521">NADP</keyword>
<dbReference type="UniPathway" id="UPA00098">
    <property type="reaction ID" value="UER00361"/>
</dbReference>
<keyword evidence="5" id="KW-0028">Amino-acid biosynthesis</keyword>
<comment type="function">
    <text evidence="4 5">Catalyzes the reduction of 1-pyrroline-5-carboxylate (PCA) to L-proline.</text>
</comment>
<evidence type="ECO:0000256" key="6">
    <source>
        <dbReference type="NCBIfam" id="TIGR00112"/>
    </source>
</evidence>
<feature type="binding site" evidence="7">
    <location>
        <begin position="74"/>
        <end position="77"/>
    </location>
    <ligand>
        <name>NADP(+)</name>
        <dbReference type="ChEBI" id="CHEBI:58349"/>
    </ligand>
</feature>
<dbReference type="GO" id="GO:0055129">
    <property type="term" value="P:L-proline biosynthetic process"/>
    <property type="evidence" value="ECO:0007669"/>
    <property type="project" value="UniProtKB-UniRule"/>
</dbReference>
<comment type="caution">
    <text evidence="10">The sequence shown here is derived from an EMBL/GenBank/DDBJ whole genome shotgun (WGS) entry which is preliminary data.</text>
</comment>
<evidence type="ECO:0000256" key="5">
    <source>
        <dbReference type="HAMAP-Rule" id="MF_01925"/>
    </source>
</evidence>
<dbReference type="GO" id="GO:0005737">
    <property type="term" value="C:cytoplasm"/>
    <property type="evidence" value="ECO:0007669"/>
    <property type="project" value="UniProtKB-SubCell"/>
</dbReference>
<dbReference type="Gene3D" id="1.10.3730.10">
    <property type="entry name" value="ProC C-terminal domain-like"/>
    <property type="match status" value="1"/>
</dbReference>
<comment type="subcellular location">
    <subcellularLocation>
        <location evidence="5">Cytoplasm</location>
    </subcellularLocation>
</comment>
<dbReference type="Gene3D" id="3.40.50.720">
    <property type="entry name" value="NAD(P)-binding Rossmann-like Domain"/>
    <property type="match status" value="1"/>
</dbReference>
<keyword evidence="5" id="KW-0963">Cytoplasm</keyword>
<evidence type="ECO:0000259" key="9">
    <source>
        <dbReference type="Pfam" id="PF14748"/>
    </source>
</evidence>
<dbReference type="InterPro" id="IPR028939">
    <property type="entry name" value="P5C_Rdtase_cat_N"/>
</dbReference>
<dbReference type="NCBIfam" id="TIGR00112">
    <property type="entry name" value="proC"/>
    <property type="match status" value="1"/>
</dbReference>
<evidence type="ECO:0000256" key="3">
    <source>
        <dbReference type="ARBA" id="ARBA00023002"/>
    </source>
</evidence>
<evidence type="ECO:0000313" key="11">
    <source>
        <dbReference type="Proteomes" id="UP000260943"/>
    </source>
</evidence>
<dbReference type="SUPFAM" id="SSF51735">
    <property type="entry name" value="NAD(P)-binding Rossmann-fold domains"/>
    <property type="match status" value="1"/>
</dbReference>
<evidence type="ECO:0000259" key="8">
    <source>
        <dbReference type="Pfam" id="PF03807"/>
    </source>
</evidence>
<proteinExistence type="inferred from homology"/>
<comment type="catalytic activity">
    <reaction evidence="5">
        <text>L-proline + NADP(+) = (S)-1-pyrroline-5-carboxylate + NADPH + 2 H(+)</text>
        <dbReference type="Rhea" id="RHEA:14109"/>
        <dbReference type="ChEBI" id="CHEBI:15378"/>
        <dbReference type="ChEBI" id="CHEBI:17388"/>
        <dbReference type="ChEBI" id="CHEBI:57783"/>
        <dbReference type="ChEBI" id="CHEBI:58349"/>
        <dbReference type="ChEBI" id="CHEBI:60039"/>
        <dbReference type="EC" id="1.5.1.2"/>
    </reaction>
</comment>
<sequence length="263" mass="26792">MVDVSQCKIGFIGFGNMASAMADGWIASGAVPAGNLYACAGRYEALVPRCEARGMHALAGAAEVVDAADVVVIAIKPYMIESVLPPLAGALASKAVLSVAAGWGCDRYEELLPGTHHLSTVPNTPVSINEGVIACEKEHTLDDAEAELVHGLLDLLGSVVEVESRLLSVAGTVGGCSPAFIAMVIEALGDAAVKHGIPRATAYQMVSQMVAGTAKLQLATGAHPGAMKDAVCSPGGTTIRGVAELEAAGMRSAFIRAIDAIEG</sequence>
<name>A0A3E4QVD4_9ACTN</name>